<evidence type="ECO:0008006" key="3">
    <source>
        <dbReference type="Google" id="ProtNLM"/>
    </source>
</evidence>
<evidence type="ECO:0000313" key="1">
    <source>
        <dbReference type="EMBL" id="MBP1986320.1"/>
    </source>
</evidence>
<dbReference type="Proteomes" id="UP000823736">
    <property type="component" value="Unassembled WGS sequence"/>
</dbReference>
<keyword evidence="2" id="KW-1185">Reference proteome</keyword>
<gene>
    <name evidence="1" type="ORF">J2753_000793</name>
</gene>
<dbReference type="OrthoDB" id="202855at2157"/>
<reference evidence="1" key="1">
    <citation type="submission" date="2021-03" db="EMBL/GenBank/DDBJ databases">
        <title>Genomic Encyclopedia of Type Strains, Phase IV (KMG-IV): sequencing the most valuable type-strain genomes for metagenomic binning, comparative biology and taxonomic classification.</title>
        <authorList>
            <person name="Goeker M."/>
        </authorList>
    </citation>
    <scope>NUCLEOTIDE SEQUENCE</scope>
    <source>
        <strain evidence="1">DSM 26232</strain>
    </source>
</reference>
<sequence>MTERTDRPVVCGPRRVALDHRVEAALDTVEEDGLALARTVVRESPDRWYGQLLALVHDAVAAVPAPERVLPAATAMELLEGYARLRSELLVQLNETVAHSFTRAPREALLAGDYLNAAAYATLSDLSHPDLDDAVETIASVSESVTGAFGVGDERPDARDVLADTAGALGAGAARLGTTLAGVDGQRRARLVRAGRGASIARRVESPGQDGGTPTVLPTPSDERRLRRYATRERAAAERALTRLGPDADAAALRTAALGRGDR</sequence>
<dbReference type="Gene3D" id="1.10.600.10">
    <property type="entry name" value="Farnesyl Diphosphate Synthase"/>
    <property type="match status" value="1"/>
</dbReference>
<dbReference type="InterPro" id="IPR008949">
    <property type="entry name" value="Isoprenoid_synthase_dom_sf"/>
</dbReference>
<organism evidence="1 2">
    <name type="scientific">Halolamina salifodinae</name>
    <dbReference type="NCBI Taxonomy" id="1202767"/>
    <lineage>
        <taxon>Archaea</taxon>
        <taxon>Methanobacteriati</taxon>
        <taxon>Methanobacteriota</taxon>
        <taxon>Stenosarchaea group</taxon>
        <taxon>Halobacteria</taxon>
        <taxon>Halobacteriales</taxon>
        <taxon>Haloferacaceae</taxon>
    </lineage>
</organism>
<dbReference type="AlphaFoldDB" id="A0A8T4GV80"/>
<dbReference type="EMBL" id="JAGGLC010000001">
    <property type="protein sequence ID" value="MBP1986320.1"/>
    <property type="molecule type" value="Genomic_DNA"/>
</dbReference>
<evidence type="ECO:0000313" key="2">
    <source>
        <dbReference type="Proteomes" id="UP000823736"/>
    </source>
</evidence>
<name>A0A8T4GV80_9EURY</name>
<protein>
    <recommendedName>
        <fullName evidence="3">Polyprenyl synthetase</fullName>
    </recommendedName>
</protein>
<proteinExistence type="predicted"/>
<dbReference type="RefSeq" id="WP_209490608.1">
    <property type="nucleotide sequence ID" value="NZ_JAGGLC010000001.1"/>
</dbReference>
<comment type="caution">
    <text evidence="1">The sequence shown here is derived from an EMBL/GenBank/DDBJ whole genome shotgun (WGS) entry which is preliminary data.</text>
</comment>
<accession>A0A8T4GV80</accession>